<dbReference type="InterPro" id="IPR004360">
    <property type="entry name" value="Glyas_Fos-R_dOase_dom"/>
</dbReference>
<gene>
    <name evidence="2" type="ORF">ERS075579_03354</name>
</gene>
<sequence length="260" mass="27711">MPTRDETPLGAPAWIDLASSDLEKSKAFYSALFGWTLQDAGPEYGGYINAHKDGKAVAGMITNNPEWNAPDAWTTYFATDDIDATLQKAVAHGGTNCLPPMEVPQLGYMALFADPAGAMVGLWQPLAHKGFQLVGEGGAPAWHELNTREYDRAVDFYTTVLGWNTKAEGDSADFRYACAQHDGAPIAGINDASVGQWALPEGVSAHWAVYFGTDDTDAGAAKATELGGVVLAPAQDTPYGRMALIRDTTGATFWLCSVDS</sequence>
<dbReference type="InterPro" id="IPR052164">
    <property type="entry name" value="Anthracycline_SecMetBiosynth"/>
</dbReference>
<dbReference type="AlphaFoldDB" id="A0A0U0ZPQ7"/>
<protein>
    <submittedName>
        <fullName evidence="2">Putative glyoxalase/bleomycin resistance protein</fullName>
    </submittedName>
</protein>
<evidence type="ECO:0000313" key="2">
    <source>
        <dbReference type="EMBL" id="CPV61622.1"/>
    </source>
</evidence>
<dbReference type="SUPFAM" id="SSF54593">
    <property type="entry name" value="Glyoxalase/Bleomycin resistance protein/Dihydroxybiphenyl dioxygenase"/>
    <property type="match status" value="2"/>
</dbReference>
<proteinExistence type="predicted"/>
<dbReference type="Proteomes" id="UP000045782">
    <property type="component" value="Unassembled WGS sequence"/>
</dbReference>
<organism evidence="2 3">
    <name type="scientific">Mycobacteroides abscessus</name>
    <dbReference type="NCBI Taxonomy" id="36809"/>
    <lineage>
        <taxon>Bacteria</taxon>
        <taxon>Bacillati</taxon>
        <taxon>Actinomycetota</taxon>
        <taxon>Actinomycetes</taxon>
        <taxon>Mycobacteriales</taxon>
        <taxon>Mycobacteriaceae</taxon>
        <taxon>Mycobacteroides</taxon>
    </lineage>
</organism>
<dbReference type="InterPro" id="IPR029068">
    <property type="entry name" value="Glyas_Bleomycin-R_OHBP_Dase"/>
</dbReference>
<dbReference type="InterPro" id="IPR037523">
    <property type="entry name" value="VOC_core"/>
</dbReference>
<dbReference type="Pfam" id="PF00903">
    <property type="entry name" value="Glyoxalase"/>
    <property type="match status" value="2"/>
</dbReference>
<dbReference type="PANTHER" id="PTHR33993">
    <property type="entry name" value="GLYOXALASE-RELATED"/>
    <property type="match status" value="1"/>
</dbReference>
<evidence type="ECO:0000259" key="1">
    <source>
        <dbReference type="PROSITE" id="PS51819"/>
    </source>
</evidence>
<dbReference type="PANTHER" id="PTHR33993:SF10">
    <property type="entry name" value="CONSERVED PROTEIN"/>
    <property type="match status" value="1"/>
</dbReference>
<dbReference type="PROSITE" id="PS51819">
    <property type="entry name" value="VOC"/>
    <property type="match status" value="2"/>
</dbReference>
<evidence type="ECO:0000313" key="3">
    <source>
        <dbReference type="Proteomes" id="UP000045782"/>
    </source>
</evidence>
<feature type="domain" description="VOC" evidence="1">
    <location>
        <begin position="139"/>
        <end position="258"/>
    </location>
</feature>
<dbReference type="CDD" id="cd07247">
    <property type="entry name" value="SgaA_N_like"/>
    <property type="match status" value="2"/>
</dbReference>
<name>A0A0U0ZPQ7_9MYCO</name>
<dbReference type="Gene3D" id="3.10.180.10">
    <property type="entry name" value="2,3-Dihydroxybiphenyl 1,2-Dioxygenase, domain 1"/>
    <property type="match status" value="2"/>
</dbReference>
<dbReference type="EMBL" id="CSWP01000007">
    <property type="protein sequence ID" value="CPV61622.1"/>
    <property type="molecule type" value="Genomic_DNA"/>
</dbReference>
<feature type="domain" description="VOC" evidence="1">
    <location>
        <begin position="11"/>
        <end position="125"/>
    </location>
</feature>
<reference evidence="2 3" key="1">
    <citation type="submission" date="2015-03" db="EMBL/GenBank/DDBJ databases">
        <authorList>
            <person name="Murphy D."/>
        </authorList>
    </citation>
    <scope>NUCLEOTIDE SEQUENCE [LARGE SCALE GENOMIC DNA]</scope>
    <source>
        <strain evidence="2 3">PAP088</strain>
    </source>
</reference>
<dbReference type="RefSeq" id="WP_016893286.1">
    <property type="nucleotide sequence ID" value="NZ_CSWP01000007.1"/>
</dbReference>
<accession>A0A0U0ZPQ7</accession>